<proteinExistence type="inferred from homology"/>
<dbReference type="GO" id="GO:0008408">
    <property type="term" value="F:3'-5' exonuclease activity"/>
    <property type="evidence" value="ECO:0007669"/>
    <property type="project" value="InterPro"/>
</dbReference>
<dbReference type="SUPFAM" id="SSF53098">
    <property type="entry name" value="Ribonuclease H-like"/>
    <property type="match status" value="1"/>
</dbReference>
<gene>
    <name evidence="16" type="ORF">SELMODRAFT_82310</name>
</gene>
<dbReference type="FunCoup" id="D8QZ15">
    <property type="interactions" value="724"/>
</dbReference>
<dbReference type="eggNOG" id="KOG0950">
    <property type="taxonomic scope" value="Eukaryota"/>
</dbReference>
<dbReference type="InterPro" id="IPR036397">
    <property type="entry name" value="RNaseH_sf"/>
</dbReference>
<protein>
    <recommendedName>
        <fullName evidence="2">DNA-directed DNA polymerase</fullName>
        <ecNumber evidence="2">2.7.7.7</ecNumber>
    </recommendedName>
</protein>
<evidence type="ECO:0000313" key="17">
    <source>
        <dbReference type="Proteomes" id="UP000001514"/>
    </source>
</evidence>
<dbReference type="OMA" id="QSNAQEW"/>
<keyword evidence="6" id="KW-0540">Nuclease</keyword>
<dbReference type="InterPro" id="IPR002298">
    <property type="entry name" value="DNA_polymerase_A"/>
</dbReference>
<evidence type="ECO:0000256" key="10">
    <source>
        <dbReference type="ARBA" id="ARBA00022932"/>
    </source>
</evidence>
<keyword evidence="12" id="KW-0238">DNA-binding</keyword>
<dbReference type="EC" id="2.7.7.7" evidence="2"/>
<keyword evidence="9" id="KW-0269">Exonuclease</keyword>
<dbReference type="PANTHER" id="PTHR10133:SF27">
    <property type="entry name" value="DNA POLYMERASE NU"/>
    <property type="match status" value="1"/>
</dbReference>
<dbReference type="Pfam" id="PF00476">
    <property type="entry name" value="DNA_pol_A"/>
    <property type="match status" value="2"/>
</dbReference>
<keyword evidence="5" id="KW-0235">DNA replication</keyword>
<keyword evidence="8" id="KW-0378">Hydrolase</keyword>
<reference evidence="16 17" key="1">
    <citation type="journal article" date="2011" name="Science">
        <title>The Selaginella genome identifies genetic changes associated with the evolution of vascular plants.</title>
        <authorList>
            <person name="Banks J.A."/>
            <person name="Nishiyama T."/>
            <person name="Hasebe M."/>
            <person name="Bowman J.L."/>
            <person name="Gribskov M."/>
            <person name="dePamphilis C."/>
            <person name="Albert V.A."/>
            <person name="Aono N."/>
            <person name="Aoyama T."/>
            <person name="Ambrose B.A."/>
            <person name="Ashton N.W."/>
            <person name="Axtell M.J."/>
            <person name="Barker E."/>
            <person name="Barker M.S."/>
            <person name="Bennetzen J.L."/>
            <person name="Bonawitz N.D."/>
            <person name="Chapple C."/>
            <person name="Cheng C."/>
            <person name="Correa L.G."/>
            <person name="Dacre M."/>
            <person name="DeBarry J."/>
            <person name="Dreyer I."/>
            <person name="Elias M."/>
            <person name="Engstrom E.M."/>
            <person name="Estelle M."/>
            <person name="Feng L."/>
            <person name="Finet C."/>
            <person name="Floyd S.K."/>
            <person name="Frommer W.B."/>
            <person name="Fujita T."/>
            <person name="Gramzow L."/>
            <person name="Gutensohn M."/>
            <person name="Harholt J."/>
            <person name="Hattori M."/>
            <person name="Heyl A."/>
            <person name="Hirai T."/>
            <person name="Hiwatashi Y."/>
            <person name="Ishikawa M."/>
            <person name="Iwata M."/>
            <person name="Karol K.G."/>
            <person name="Koehler B."/>
            <person name="Kolukisaoglu U."/>
            <person name="Kubo M."/>
            <person name="Kurata T."/>
            <person name="Lalonde S."/>
            <person name="Li K."/>
            <person name="Li Y."/>
            <person name="Litt A."/>
            <person name="Lyons E."/>
            <person name="Manning G."/>
            <person name="Maruyama T."/>
            <person name="Michael T.P."/>
            <person name="Mikami K."/>
            <person name="Miyazaki S."/>
            <person name="Morinaga S."/>
            <person name="Murata T."/>
            <person name="Mueller-Roeber B."/>
            <person name="Nelson D.R."/>
            <person name="Obara M."/>
            <person name="Oguri Y."/>
            <person name="Olmstead R.G."/>
            <person name="Onodera N."/>
            <person name="Petersen B.L."/>
            <person name="Pils B."/>
            <person name="Prigge M."/>
            <person name="Rensing S.A."/>
            <person name="Riano-Pachon D.M."/>
            <person name="Roberts A.W."/>
            <person name="Sato Y."/>
            <person name="Scheller H.V."/>
            <person name="Schulz B."/>
            <person name="Schulz C."/>
            <person name="Shakirov E.V."/>
            <person name="Shibagaki N."/>
            <person name="Shinohara N."/>
            <person name="Shippen D.E."/>
            <person name="Soerensen I."/>
            <person name="Sotooka R."/>
            <person name="Sugimoto N."/>
            <person name="Sugita M."/>
            <person name="Sumikawa N."/>
            <person name="Tanurdzic M."/>
            <person name="Theissen G."/>
            <person name="Ulvskov P."/>
            <person name="Wakazuki S."/>
            <person name="Weng J.K."/>
            <person name="Willats W.W."/>
            <person name="Wipf D."/>
            <person name="Wolf P.G."/>
            <person name="Yang L."/>
            <person name="Zimmer A.D."/>
            <person name="Zhu Q."/>
            <person name="Mitros T."/>
            <person name="Hellsten U."/>
            <person name="Loque D."/>
            <person name="Otillar R."/>
            <person name="Salamov A."/>
            <person name="Schmutz J."/>
            <person name="Shapiro H."/>
            <person name="Lindquist E."/>
            <person name="Lucas S."/>
            <person name="Rokhsar D."/>
            <person name="Grigoriev I.V."/>
        </authorList>
    </citation>
    <scope>NUCLEOTIDE SEQUENCE [LARGE SCALE GENOMIC DNA]</scope>
</reference>
<evidence type="ECO:0000256" key="13">
    <source>
        <dbReference type="ARBA" id="ARBA00023204"/>
    </source>
</evidence>
<dbReference type="STRING" id="88036.D8QZ15"/>
<evidence type="ECO:0000256" key="1">
    <source>
        <dbReference type="ARBA" id="ARBA00007705"/>
    </source>
</evidence>
<dbReference type="GO" id="GO:0009507">
    <property type="term" value="C:chloroplast"/>
    <property type="evidence" value="ECO:0007669"/>
    <property type="project" value="UniProtKB-ARBA"/>
</dbReference>
<evidence type="ECO:0000256" key="3">
    <source>
        <dbReference type="ARBA" id="ARBA00022679"/>
    </source>
</evidence>
<dbReference type="InterPro" id="IPR043502">
    <property type="entry name" value="DNA/RNA_pol_sf"/>
</dbReference>
<evidence type="ECO:0000256" key="11">
    <source>
        <dbReference type="ARBA" id="ARBA00022946"/>
    </source>
</evidence>
<dbReference type="Pfam" id="PF01612">
    <property type="entry name" value="DNA_pol_A_exo1"/>
    <property type="match status" value="1"/>
</dbReference>
<dbReference type="Gene3D" id="1.10.150.20">
    <property type="entry name" value="5' to 3' exonuclease, C-terminal subdomain"/>
    <property type="match status" value="1"/>
</dbReference>
<dbReference type="SMART" id="SM00482">
    <property type="entry name" value="POLAc"/>
    <property type="match status" value="1"/>
</dbReference>
<evidence type="ECO:0000256" key="2">
    <source>
        <dbReference type="ARBA" id="ARBA00012417"/>
    </source>
</evidence>
<dbReference type="HOGENOM" id="CLU_004638_0_0_1"/>
<evidence type="ECO:0000256" key="7">
    <source>
        <dbReference type="ARBA" id="ARBA00022763"/>
    </source>
</evidence>
<keyword evidence="4" id="KW-0548">Nucleotidyltransferase</keyword>
<dbReference type="GO" id="GO:0003887">
    <property type="term" value="F:DNA-directed DNA polymerase activity"/>
    <property type="evidence" value="ECO:0000318"/>
    <property type="project" value="GO_Central"/>
</dbReference>
<organism evidence="17">
    <name type="scientific">Selaginella moellendorffii</name>
    <name type="common">Spikemoss</name>
    <dbReference type="NCBI Taxonomy" id="88036"/>
    <lineage>
        <taxon>Eukaryota</taxon>
        <taxon>Viridiplantae</taxon>
        <taxon>Streptophyta</taxon>
        <taxon>Embryophyta</taxon>
        <taxon>Tracheophyta</taxon>
        <taxon>Lycopodiopsida</taxon>
        <taxon>Selaginellales</taxon>
        <taxon>Selaginellaceae</taxon>
        <taxon>Selaginella</taxon>
    </lineage>
</organism>
<evidence type="ECO:0000256" key="6">
    <source>
        <dbReference type="ARBA" id="ARBA00022722"/>
    </source>
</evidence>
<evidence type="ECO:0000256" key="9">
    <source>
        <dbReference type="ARBA" id="ARBA00022839"/>
    </source>
</evidence>
<keyword evidence="17" id="KW-1185">Reference proteome</keyword>
<dbReference type="Proteomes" id="UP000001514">
    <property type="component" value="Unassembled WGS sequence"/>
</dbReference>
<dbReference type="FunFam" id="3.30.420.10:FF:000051">
    <property type="entry name" value="DNA polymerase I"/>
    <property type="match status" value="1"/>
</dbReference>
<evidence type="ECO:0000256" key="5">
    <source>
        <dbReference type="ARBA" id="ARBA00022705"/>
    </source>
</evidence>
<evidence type="ECO:0000313" key="16">
    <source>
        <dbReference type="EMBL" id="EFJ34338.1"/>
    </source>
</evidence>
<dbReference type="InterPro" id="IPR012337">
    <property type="entry name" value="RNaseH-like_sf"/>
</dbReference>
<feature type="domain" description="DNA-directed DNA polymerase family A palm" evidence="15">
    <location>
        <begin position="521"/>
        <end position="748"/>
    </location>
</feature>
<name>D8QZ15_SELML</name>
<dbReference type="Gene3D" id="3.30.70.370">
    <property type="match status" value="1"/>
</dbReference>
<dbReference type="GO" id="GO:0006261">
    <property type="term" value="P:DNA-templated DNA replication"/>
    <property type="evidence" value="ECO:0007669"/>
    <property type="project" value="InterPro"/>
</dbReference>
<dbReference type="InterPro" id="IPR002562">
    <property type="entry name" value="3'-5'_exonuclease_dom"/>
</dbReference>
<evidence type="ECO:0000256" key="8">
    <source>
        <dbReference type="ARBA" id="ARBA00022801"/>
    </source>
</evidence>
<keyword evidence="11" id="KW-0809">Transit peptide</keyword>
<dbReference type="FunFam" id="1.10.150.20:FF:000034">
    <property type="entry name" value="DNA polymerase I"/>
    <property type="match status" value="1"/>
</dbReference>
<comment type="similarity">
    <text evidence="1">Belongs to the DNA polymerase type-A family.</text>
</comment>
<accession>D8QZ15</accession>
<dbReference type="KEGG" id="smo:SELMODRAFT_82310"/>
<sequence>DDILVVENEKSAEKVVKLLMEKYKDEVHACDTEVADIDVKKESPVGHGKLTCFSIYCGVNVDFGGGKSRVWVDLLNGGPGILDVFRPYFENAEIKKIWHNYSFDKHILGNYGIKAAGFYADTMHLARLWDSARGGLGYSLEALTADPKVMDDRPLQNGKTSMKDLFAITNVKKDGSEGKLKVIPPVEELQTSKDTRDKWIYYSAHDSVCTWHLWSSLKKKLQKASWYMEGDKRGNMYQFYELYWRHFGDVLVQMEAEGMRVDTVHLAEVEKVALNQKQLSVSRFQKWASQYCPDAMYMNVCSDVQIRQILFGGTSNKKDPSVSYPKERTFKVPNSDNYLEPGAKTVKKYRSISLEGIDVQLPVETFTPSGWPAVSGAVLKSLAGNVVTDYDEEEDEAEFSPEASTFITSGGVEGTDGDKSEDLSAYGKAYGAFGGGEEGKKACMAIAALCELSSIDTLISNFIQPLQNGQILGPDGRVHCSLNINTETGRLSARRPNLQASLQRSSFLNINQPALEKDRYKIRKAFIAPPGKSLIVADYGQLELRILAHMSGCKSMLEAFEAGGDFHSRTALNMYPHVRKAVETGEVLLEWSGEGKSPVPLLKDKFGSERRKAKMLNFSIAYGKTAMGLSKDWKVSLYEAQQTLDLWYNDRSEVKEWQTDTIERARITKRVHTLLGRSRHLPDINTSISVLRGHLERAAINTPVQGSAADVAMCAMLEIDRNSRLRELGWKLILQVHDEVILEGPSESVEEAQEIVVKCMSFPFEGENFLKVNLDVDADHAKSWYEAK</sequence>
<dbReference type="PANTHER" id="PTHR10133">
    <property type="entry name" value="DNA POLYMERASE I"/>
    <property type="match status" value="1"/>
</dbReference>
<dbReference type="Gramene" id="EFJ34338">
    <property type="protein sequence ID" value="EFJ34338"/>
    <property type="gene ID" value="SELMODRAFT_82310"/>
</dbReference>
<dbReference type="EMBL" id="GL377569">
    <property type="protein sequence ID" value="EFJ34338.1"/>
    <property type="molecule type" value="Genomic_DNA"/>
</dbReference>
<dbReference type="SUPFAM" id="SSF56672">
    <property type="entry name" value="DNA/RNA polymerases"/>
    <property type="match status" value="1"/>
</dbReference>
<keyword evidence="3" id="KW-0808">Transferase</keyword>
<dbReference type="CDD" id="cd06139">
    <property type="entry name" value="DNA_polA_I_Ecoli_like_exo"/>
    <property type="match status" value="1"/>
</dbReference>
<keyword evidence="7" id="KW-0227">DNA damage</keyword>
<dbReference type="InterPro" id="IPR001098">
    <property type="entry name" value="DNA-dir_DNA_pol_A_palm_dom"/>
</dbReference>
<keyword evidence="13" id="KW-0234">DNA repair</keyword>
<dbReference type="Gene3D" id="3.30.420.10">
    <property type="entry name" value="Ribonuclease H-like superfamily/Ribonuclease H"/>
    <property type="match status" value="1"/>
</dbReference>
<evidence type="ECO:0000256" key="14">
    <source>
        <dbReference type="ARBA" id="ARBA00049244"/>
    </source>
</evidence>
<dbReference type="PRINTS" id="PR00868">
    <property type="entry name" value="DNAPOLI"/>
</dbReference>
<comment type="catalytic activity">
    <reaction evidence="14">
        <text>DNA(n) + a 2'-deoxyribonucleoside 5'-triphosphate = DNA(n+1) + diphosphate</text>
        <dbReference type="Rhea" id="RHEA:22508"/>
        <dbReference type="Rhea" id="RHEA-COMP:17339"/>
        <dbReference type="Rhea" id="RHEA-COMP:17340"/>
        <dbReference type="ChEBI" id="CHEBI:33019"/>
        <dbReference type="ChEBI" id="CHEBI:61560"/>
        <dbReference type="ChEBI" id="CHEBI:173112"/>
        <dbReference type="EC" id="2.7.7.7"/>
    </reaction>
</comment>
<dbReference type="GO" id="GO:0006302">
    <property type="term" value="P:double-strand break repair"/>
    <property type="evidence" value="ECO:0000318"/>
    <property type="project" value="GO_Central"/>
</dbReference>
<evidence type="ECO:0000256" key="12">
    <source>
        <dbReference type="ARBA" id="ARBA00023125"/>
    </source>
</evidence>
<evidence type="ECO:0000256" key="4">
    <source>
        <dbReference type="ARBA" id="ARBA00022695"/>
    </source>
</evidence>
<dbReference type="AlphaFoldDB" id="D8QZ15"/>
<feature type="non-terminal residue" evidence="16">
    <location>
        <position position="1"/>
    </location>
</feature>
<evidence type="ECO:0000259" key="15">
    <source>
        <dbReference type="SMART" id="SM00482"/>
    </source>
</evidence>
<keyword evidence="10" id="KW-0239">DNA-directed DNA polymerase</keyword>
<dbReference type="InParanoid" id="D8QZ15"/>
<dbReference type="GO" id="GO:0003677">
    <property type="term" value="F:DNA binding"/>
    <property type="evidence" value="ECO:0007669"/>
    <property type="project" value="UniProtKB-KW"/>
</dbReference>
<dbReference type="CDD" id="cd08640">
    <property type="entry name" value="DNA_pol_A_plastid_like"/>
    <property type="match status" value="1"/>
</dbReference>